<gene>
    <name evidence="8" type="ORF">K3152_10290</name>
</gene>
<keyword evidence="3 6" id="KW-0812">Transmembrane</keyword>
<protein>
    <submittedName>
        <fullName evidence="8">GtrA family protein</fullName>
    </submittedName>
</protein>
<sequence length="139" mass="14848">MQWPAALIRRFDLARLVRYGFASAAALAVDMGTFLVLLSMQVVAAPASALAYSFGIVTHWLLSSRAVFTDTVATRGPQRTRQKALFVGSALIGLGLTTLIVGGGDMAGLDPRLAKLAAIAVSFTATWLLRSKVVFRHVD</sequence>
<feature type="domain" description="GtrA/DPMS transmembrane" evidence="7">
    <location>
        <begin position="18"/>
        <end position="135"/>
    </location>
</feature>
<dbReference type="EMBL" id="JAIGNK010000003">
    <property type="protein sequence ID" value="MBX7458634.1"/>
    <property type="molecule type" value="Genomic_DNA"/>
</dbReference>
<comment type="caution">
    <text evidence="8">The sequence shown here is derived from an EMBL/GenBank/DDBJ whole genome shotgun (WGS) entry which is preliminary data.</text>
</comment>
<evidence type="ECO:0000256" key="2">
    <source>
        <dbReference type="ARBA" id="ARBA00009399"/>
    </source>
</evidence>
<proteinExistence type="inferred from homology"/>
<accession>A0ABS7J3I5</accession>
<feature type="transmembrane region" description="Helical" evidence="6">
    <location>
        <begin position="43"/>
        <end position="63"/>
    </location>
</feature>
<comment type="similarity">
    <text evidence="2">Belongs to the GtrA family.</text>
</comment>
<evidence type="ECO:0000256" key="5">
    <source>
        <dbReference type="ARBA" id="ARBA00023136"/>
    </source>
</evidence>
<keyword evidence="9" id="KW-1185">Reference proteome</keyword>
<comment type="subcellular location">
    <subcellularLocation>
        <location evidence="1">Membrane</location>
        <topology evidence="1">Multi-pass membrane protein</topology>
    </subcellularLocation>
</comment>
<evidence type="ECO:0000256" key="4">
    <source>
        <dbReference type="ARBA" id="ARBA00022989"/>
    </source>
</evidence>
<keyword evidence="4 6" id="KW-1133">Transmembrane helix</keyword>
<evidence type="ECO:0000259" key="7">
    <source>
        <dbReference type="Pfam" id="PF04138"/>
    </source>
</evidence>
<dbReference type="PANTHER" id="PTHR38459">
    <property type="entry name" value="PROPHAGE BACTOPRENOL-LINKED GLUCOSE TRANSLOCASE HOMOLOG"/>
    <property type="match status" value="1"/>
</dbReference>
<evidence type="ECO:0000313" key="9">
    <source>
        <dbReference type="Proteomes" id="UP000783253"/>
    </source>
</evidence>
<dbReference type="Pfam" id="PF04138">
    <property type="entry name" value="GtrA_DPMS_TM"/>
    <property type="match status" value="1"/>
</dbReference>
<keyword evidence="5 6" id="KW-0472">Membrane</keyword>
<feature type="transmembrane region" description="Helical" evidence="6">
    <location>
        <begin position="16"/>
        <end position="37"/>
    </location>
</feature>
<dbReference type="PANTHER" id="PTHR38459:SF1">
    <property type="entry name" value="PROPHAGE BACTOPRENOL-LINKED GLUCOSE TRANSLOCASE HOMOLOG"/>
    <property type="match status" value="1"/>
</dbReference>
<reference evidence="8 9" key="1">
    <citation type="submission" date="2021-08" db="EMBL/GenBank/DDBJ databases">
        <title>Comparative Genomics Analysis of the Genus Qipengyuania Reveals Extensive Genetic Diversity and Metabolic Versatility, Including the Description of Fifteen Novel Species.</title>
        <authorList>
            <person name="Liu Y."/>
        </authorList>
    </citation>
    <scope>NUCLEOTIDE SEQUENCE [LARGE SCALE GENOMIC DNA]</scope>
    <source>
        <strain evidence="8 9">1NDH17</strain>
    </source>
</reference>
<evidence type="ECO:0000256" key="3">
    <source>
        <dbReference type="ARBA" id="ARBA00022692"/>
    </source>
</evidence>
<name>A0ABS7J3I5_9SPHN</name>
<dbReference type="InterPro" id="IPR051401">
    <property type="entry name" value="GtrA_CellWall_Glycosyl"/>
</dbReference>
<dbReference type="InterPro" id="IPR007267">
    <property type="entry name" value="GtrA_DPMS_TM"/>
</dbReference>
<evidence type="ECO:0000313" key="8">
    <source>
        <dbReference type="EMBL" id="MBX7458634.1"/>
    </source>
</evidence>
<organism evidence="8 9">
    <name type="scientific">Qipengyuania polymorpha</name>
    <dbReference type="NCBI Taxonomy" id="2867234"/>
    <lineage>
        <taxon>Bacteria</taxon>
        <taxon>Pseudomonadati</taxon>
        <taxon>Pseudomonadota</taxon>
        <taxon>Alphaproteobacteria</taxon>
        <taxon>Sphingomonadales</taxon>
        <taxon>Erythrobacteraceae</taxon>
        <taxon>Qipengyuania</taxon>
    </lineage>
</organism>
<evidence type="ECO:0000256" key="1">
    <source>
        <dbReference type="ARBA" id="ARBA00004141"/>
    </source>
</evidence>
<dbReference type="Proteomes" id="UP000783253">
    <property type="component" value="Unassembled WGS sequence"/>
</dbReference>
<feature type="transmembrane region" description="Helical" evidence="6">
    <location>
        <begin position="84"/>
        <end position="101"/>
    </location>
</feature>
<evidence type="ECO:0000256" key="6">
    <source>
        <dbReference type="SAM" id="Phobius"/>
    </source>
</evidence>